<dbReference type="Pfam" id="PF00149">
    <property type="entry name" value="Metallophos"/>
    <property type="match status" value="1"/>
</dbReference>
<dbReference type="GO" id="GO:0046872">
    <property type="term" value="F:metal ion binding"/>
    <property type="evidence" value="ECO:0007669"/>
    <property type="project" value="UniProtKB-KW"/>
</dbReference>
<name>A0A2H9TG71_9FUNG</name>
<evidence type="ECO:0000259" key="13">
    <source>
        <dbReference type="SMART" id="SM01124"/>
    </source>
</evidence>
<evidence type="ECO:0000256" key="4">
    <source>
        <dbReference type="ARBA" id="ARBA00004123"/>
    </source>
</evidence>
<dbReference type="PANTHER" id="PTHR12849:SF0">
    <property type="entry name" value="LARIAT DEBRANCHING ENZYME"/>
    <property type="match status" value="1"/>
</dbReference>
<dbReference type="InterPro" id="IPR041816">
    <property type="entry name" value="Dbr1_N"/>
</dbReference>
<feature type="domain" description="Lariat debranching enzyme C-terminal" evidence="13">
    <location>
        <begin position="233"/>
        <end position="351"/>
    </location>
</feature>
<keyword evidence="12" id="KW-0539">Nucleus</keyword>
<evidence type="ECO:0000256" key="3">
    <source>
        <dbReference type="ARBA" id="ARBA00001954"/>
    </source>
</evidence>
<dbReference type="SMART" id="SM01124">
    <property type="entry name" value="DBR1"/>
    <property type="match status" value="1"/>
</dbReference>
<reference evidence="14 15" key="1">
    <citation type="submission" date="2016-10" db="EMBL/GenBank/DDBJ databases">
        <title>The genome of Paramicrosporidium saccamoebae is the missing link in understanding Cryptomycota and Microsporidia evolution.</title>
        <authorList>
            <person name="Quandt C.A."/>
            <person name="Beaudet D."/>
            <person name="Corsaro D."/>
            <person name="Michel R."/>
            <person name="Corradi N."/>
            <person name="James T."/>
        </authorList>
    </citation>
    <scope>NUCLEOTIDE SEQUENCE [LARGE SCALE GENOMIC DNA]</scope>
    <source>
        <strain evidence="14 15">KSL3</strain>
    </source>
</reference>
<evidence type="ECO:0000256" key="5">
    <source>
        <dbReference type="ARBA" id="ARBA00006045"/>
    </source>
</evidence>
<keyword evidence="7" id="KW-0479">Metal-binding</keyword>
<dbReference type="PANTHER" id="PTHR12849">
    <property type="entry name" value="RNA LARIAT DEBRANCHING ENZYME"/>
    <property type="match status" value="1"/>
</dbReference>
<dbReference type="OrthoDB" id="407609at2759"/>
<gene>
    <name evidence="14" type="ORF">PSACC_03625</name>
</gene>
<dbReference type="EMBL" id="MTSL01000213">
    <property type="protein sequence ID" value="PJF16590.1"/>
    <property type="molecule type" value="Genomic_DNA"/>
</dbReference>
<dbReference type="Pfam" id="PF05011">
    <property type="entry name" value="DBR1"/>
    <property type="match status" value="1"/>
</dbReference>
<dbReference type="InterPro" id="IPR029052">
    <property type="entry name" value="Metallo-depent_PP-like"/>
</dbReference>
<dbReference type="Proteomes" id="UP000240830">
    <property type="component" value="Unassembled WGS sequence"/>
</dbReference>
<comment type="caution">
    <text evidence="14">The sequence shown here is derived from an EMBL/GenBank/DDBJ whole genome shotgun (WGS) entry which is preliminary data.</text>
</comment>
<evidence type="ECO:0000256" key="12">
    <source>
        <dbReference type="ARBA" id="ARBA00023242"/>
    </source>
</evidence>
<evidence type="ECO:0000256" key="7">
    <source>
        <dbReference type="ARBA" id="ARBA00022723"/>
    </source>
</evidence>
<comment type="cofactor">
    <cofactor evidence="1">
        <name>Mn(2+)</name>
        <dbReference type="ChEBI" id="CHEBI:29035"/>
    </cofactor>
</comment>
<dbReference type="SUPFAM" id="SSF56300">
    <property type="entry name" value="Metallo-dependent phosphatases"/>
    <property type="match status" value="1"/>
</dbReference>
<keyword evidence="9" id="KW-0862">Zinc</keyword>
<keyword evidence="10" id="KW-0408">Iron</keyword>
<dbReference type="AlphaFoldDB" id="A0A2H9TG71"/>
<accession>A0A2H9TG71</accession>
<evidence type="ECO:0000256" key="9">
    <source>
        <dbReference type="ARBA" id="ARBA00022833"/>
    </source>
</evidence>
<comment type="subcellular location">
    <subcellularLocation>
        <location evidence="4">Nucleus</location>
    </subcellularLocation>
</comment>
<evidence type="ECO:0000256" key="11">
    <source>
        <dbReference type="ARBA" id="ARBA00023211"/>
    </source>
</evidence>
<dbReference type="STRING" id="1246581.A0A2H9TG71"/>
<keyword evidence="6" id="KW-0507">mRNA processing</keyword>
<protein>
    <recommendedName>
        <fullName evidence="13">Lariat debranching enzyme C-terminal domain-containing protein</fullName>
    </recommendedName>
</protein>
<organism evidence="14 15">
    <name type="scientific">Paramicrosporidium saccamoebae</name>
    <dbReference type="NCBI Taxonomy" id="1246581"/>
    <lineage>
        <taxon>Eukaryota</taxon>
        <taxon>Fungi</taxon>
        <taxon>Fungi incertae sedis</taxon>
        <taxon>Cryptomycota</taxon>
        <taxon>Cryptomycota incertae sedis</taxon>
        <taxon>Paramicrosporidium</taxon>
    </lineage>
</organism>
<proteinExistence type="inferred from homology"/>
<evidence type="ECO:0000313" key="15">
    <source>
        <dbReference type="Proteomes" id="UP000240830"/>
    </source>
</evidence>
<dbReference type="InterPro" id="IPR004843">
    <property type="entry name" value="Calcineurin-like_PHP"/>
</dbReference>
<evidence type="ECO:0000256" key="1">
    <source>
        <dbReference type="ARBA" id="ARBA00001936"/>
    </source>
</evidence>
<dbReference type="InterPro" id="IPR007708">
    <property type="entry name" value="DBR1_C"/>
</dbReference>
<keyword evidence="8" id="KW-0378">Hydrolase</keyword>
<evidence type="ECO:0000313" key="14">
    <source>
        <dbReference type="EMBL" id="PJF16590.1"/>
    </source>
</evidence>
<dbReference type="CDD" id="cd00844">
    <property type="entry name" value="MPP_Dbr1_N"/>
    <property type="match status" value="1"/>
</dbReference>
<sequence>MRVAIQGCGHGNLNSIYAALAKLQNDRPVDLLLICGDFQAVRHEADLETLACPPKYRHLGDFPEYYSGRRKAPVLTLFIGGNHEASSHLWDLYHGGWVAPNMYFLGFSGCVRFGGLRISGISGLYDPRHIKMGYYERMPYTGDMIRSIYHTREVEYRKLELLQGKTDVFMSHEWPHKIYEHGNLNELLRCKPHFRNDIQSRGIGAPPLAKLLKVLQPIRWYAAHMHVEFKATVQHDQNVTEFLALDKCLPGRRHMQIVDIPAAGPMQLEYDEEWLSIVRAMDPFLSLNRTAPAIPDKVDLTDHVDFVRRLKESRSLKISERNSKPSDTPGKRTTLLQTSEFCRMLQIQDRWGLPFNLKLTNNPDEICSHENNQ</sequence>
<dbReference type="GO" id="GO:0008419">
    <property type="term" value="F:RNA lariat debranching enzyme activity"/>
    <property type="evidence" value="ECO:0007669"/>
    <property type="project" value="TreeGrafter"/>
</dbReference>
<comment type="cofactor">
    <cofactor evidence="3">
        <name>Fe(2+)</name>
        <dbReference type="ChEBI" id="CHEBI:29033"/>
    </cofactor>
</comment>
<keyword evidence="15" id="KW-1185">Reference proteome</keyword>
<comment type="cofactor">
    <cofactor evidence="2">
        <name>Zn(2+)</name>
        <dbReference type="ChEBI" id="CHEBI:29105"/>
    </cofactor>
</comment>
<evidence type="ECO:0000256" key="10">
    <source>
        <dbReference type="ARBA" id="ARBA00023004"/>
    </source>
</evidence>
<comment type="similarity">
    <text evidence="5">Belongs to the lariat debranching enzyme family.</text>
</comment>
<evidence type="ECO:0000256" key="6">
    <source>
        <dbReference type="ARBA" id="ARBA00022664"/>
    </source>
</evidence>
<keyword evidence="11" id="KW-0464">Manganese</keyword>
<evidence type="ECO:0000256" key="2">
    <source>
        <dbReference type="ARBA" id="ARBA00001947"/>
    </source>
</evidence>
<dbReference type="GO" id="GO:0005634">
    <property type="term" value="C:nucleus"/>
    <property type="evidence" value="ECO:0007669"/>
    <property type="project" value="UniProtKB-SubCell"/>
</dbReference>
<evidence type="ECO:0000256" key="8">
    <source>
        <dbReference type="ARBA" id="ARBA00022801"/>
    </source>
</evidence>
<dbReference type="GO" id="GO:0000398">
    <property type="term" value="P:mRNA splicing, via spliceosome"/>
    <property type="evidence" value="ECO:0007669"/>
    <property type="project" value="TreeGrafter"/>
</dbReference>